<dbReference type="SUPFAM" id="SSF51905">
    <property type="entry name" value="FAD/NAD(P)-binding domain"/>
    <property type="match status" value="1"/>
</dbReference>
<dbReference type="InterPro" id="IPR052189">
    <property type="entry name" value="L-asp_N-monooxygenase_NS-form"/>
</dbReference>
<evidence type="ECO:0000259" key="1">
    <source>
        <dbReference type="Pfam" id="PF13454"/>
    </source>
</evidence>
<reference evidence="2 3" key="1">
    <citation type="journal article" date="2019" name="Int. J. Syst. Evol. Microbiol.">
        <title>The Global Catalogue of Microorganisms (GCM) 10K type strain sequencing project: providing services to taxonomists for standard genome sequencing and annotation.</title>
        <authorList>
            <consortium name="The Broad Institute Genomics Platform"/>
            <consortium name="The Broad Institute Genome Sequencing Center for Infectious Disease"/>
            <person name="Wu L."/>
            <person name="Ma J."/>
        </authorList>
    </citation>
    <scope>NUCLEOTIDE SEQUENCE [LARGE SCALE GENOMIC DNA]</scope>
    <source>
        <strain evidence="2 3">JCM 13476</strain>
    </source>
</reference>
<dbReference type="Pfam" id="PF13454">
    <property type="entry name" value="NAD_binding_9"/>
    <property type="match status" value="1"/>
</dbReference>
<dbReference type="RefSeq" id="WP_167175991.1">
    <property type="nucleotide sequence ID" value="NZ_BAAAEJ010000003.1"/>
</dbReference>
<dbReference type="Gene3D" id="3.50.50.60">
    <property type="entry name" value="FAD/NAD(P)-binding domain"/>
    <property type="match status" value="2"/>
</dbReference>
<feature type="domain" description="FAD-dependent urate hydroxylase HpyO/Asp monooxygenase CreE-like FAD/NAD(P)-binding" evidence="1">
    <location>
        <begin position="8"/>
        <end position="146"/>
    </location>
</feature>
<accession>A0ABN0Y1U7</accession>
<proteinExistence type="predicted"/>
<gene>
    <name evidence="2" type="ORF">GCM10009093_03700</name>
</gene>
<dbReference type="PANTHER" id="PTHR40254">
    <property type="entry name" value="BLR0577 PROTEIN"/>
    <property type="match status" value="1"/>
</dbReference>
<dbReference type="InterPro" id="IPR038732">
    <property type="entry name" value="HpyO/CreE_NAD-binding"/>
</dbReference>
<protein>
    <submittedName>
        <fullName evidence="2">FAD/NAD(P)-binding protein</fullName>
    </submittedName>
</protein>
<dbReference type="InterPro" id="IPR036188">
    <property type="entry name" value="FAD/NAD-bd_sf"/>
</dbReference>
<sequence length="435" mass="46930">MSTLPVLIIGGGFSGAMLAARLAEKGRASLIVEQAGNVGLGVAYGTTDDTHRLNVRAANMGALAHDPAHFLKWLEQHHPDLADGDAFISRRLYGAYLLERLKAVRAAHPDLIETVQGKAVAVEGTKIVLEDGRTLSGSAIVIATGNPAPRADNAPASTRIINDPWAGEALSAIQPDDSIFILGTSLTMADMVLGLIRQGWTGKAVALSRRGLMPRPHIHGHPPAPPMPDAALSGPLSKRLHAARQMATQMEWQRVMDGYRPVTGRLWLEVSPAERARFLRHLRPWWDVHRHRIAPDVFETLGQLQADGRLVAHAGRLNDITADDSGLDIRWTPAPRSSDASGLTRTDWFINCTGPAHDAVHTPLTASLIAAGRARLEPLGQGLDLDSDGRLLNRDGQAETALFALGPPSRAAYWESTAVPDIRQRIEALSDLLNP</sequence>
<name>A0ABN0Y1U7_9CAUL</name>
<comment type="caution">
    <text evidence="2">The sequence shown here is derived from an EMBL/GenBank/DDBJ whole genome shotgun (WGS) entry which is preliminary data.</text>
</comment>
<dbReference type="PANTHER" id="PTHR40254:SF1">
    <property type="entry name" value="BLR0577 PROTEIN"/>
    <property type="match status" value="1"/>
</dbReference>
<evidence type="ECO:0000313" key="2">
    <source>
        <dbReference type="EMBL" id="GAA0379962.1"/>
    </source>
</evidence>
<dbReference type="Proteomes" id="UP001500791">
    <property type="component" value="Unassembled WGS sequence"/>
</dbReference>
<organism evidence="2 3">
    <name type="scientific">Brevundimonas terrae</name>
    <dbReference type="NCBI Taxonomy" id="363631"/>
    <lineage>
        <taxon>Bacteria</taxon>
        <taxon>Pseudomonadati</taxon>
        <taxon>Pseudomonadota</taxon>
        <taxon>Alphaproteobacteria</taxon>
        <taxon>Caulobacterales</taxon>
        <taxon>Caulobacteraceae</taxon>
        <taxon>Brevundimonas</taxon>
    </lineage>
</organism>
<keyword evidence="3" id="KW-1185">Reference proteome</keyword>
<dbReference type="EMBL" id="BAAAEJ010000003">
    <property type="protein sequence ID" value="GAA0379962.1"/>
    <property type="molecule type" value="Genomic_DNA"/>
</dbReference>
<evidence type="ECO:0000313" key="3">
    <source>
        <dbReference type="Proteomes" id="UP001500791"/>
    </source>
</evidence>